<keyword evidence="1" id="KW-0472">Membrane</keyword>
<protein>
    <recommendedName>
        <fullName evidence="2">Mmc1 C-terminal domain-containing protein</fullName>
    </recommendedName>
</protein>
<keyword evidence="1" id="KW-1133">Transmembrane helix</keyword>
<dbReference type="OrthoDB" id="5319015at2759"/>
<feature type="domain" description="Mmc1 C-terminal" evidence="2">
    <location>
        <begin position="430"/>
        <end position="612"/>
    </location>
</feature>
<name>A0A4R0RR98_9APHY</name>
<dbReference type="PANTHER" id="PTHR38644">
    <property type="entry name" value="EXPRESSED PROTEIN"/>
    <property type="match status" value="1"/>
</dbReference>
<reference evidence="3 4" key="1">
    <citation type="submission" date="2018-11" db="EMBL/GenBank/DDBJ databases">
        <title>Genome assembly of Steccherinum ochraceum LE-BIN_3174, the white-rot fungus of the Steccherinaceae family (The Residual Polyporoid clade, Polyporales, Basidiomycota).</title>
        <authorList>
            <person name="Fedorova T.V."/>
            <person name="Glazunova O.A."/>
            <person name="Landesman E.O."/>
            <person name="Moiseenko K.V."/>
            <person name="Psurtseva N.V."/>
            <person name="Savinova O.S."/>
            <person name="Shakhova N.V."/>
            <person name="Tyazhelova T.V."/>
            <person name="Vasina D.V."/>
        </authorList>
    </citation>
    <scope>NUCLEOTIDE SEQUENCE [LARGE SCALE GENOMIC DNA]</scope>
    <source>
        <strain evidence="3 4">LE-BIN_3174</strain>
    </source>
</reference>
<organism evidence="3 4">
    <name type="scientific">Steccherinum ochraceum</name>
    <dbReference type="NCBI Taxonomy" id="92696"/>
    <lineage>
        <taxon>Eukaryota</taxon>
        <taxon>Fungi</taxon>
        <taxon>Dikarya</taxon>
        <taxon>Basidiomycota</taxon>
        <taxon>Agaricomycotina</taxon>
        <taxon>Agaricomycetes</taxon>
        <taxon>Polyporales</taxon>
        <taxon>Steccherinaceae</taxon>
        <taxon>Steccherinum</taxon>
    </lineage>
</organism>
<proteinExistence type="predicted"/>
<dbReference type="PANTHER" id="PTHR38644:SF1">
    <property type="entry name" value="EXPRESSED PROTEIN"/>
    <property type="match status" value="1"/>
</dbReference>
<evidence type="ECO:0000313" key="3">
    <source>
        <dbReference type="EMBL" id="TCD70316.1"/>
    </source>
</evidence>
<dbReference type="AlphaFoldDB" id="A0A4R0RR98"/>
<evidence type="ECO:0000256" key="1">
    <source>
        <dbReference type="SAM" id="Phobius"/>
    </source>
</evidence>
<keyword evidence="1" id="KW-0812">Transmembrane</keyword>
<gene>
    <name evidence="3" type="ORF">EIP91_003945</name>
</gene>
<evidence type="ECO:0000313" key="4">
    <source>
        <dbReference type="Proteomes" id="UP000292702"/>
    </source>
</evidence>
<dbReference type="Pfam" id="PF23868">
    <property type="entry name" value="Mmc1_C"/>
    <property type="match status" value="1"/>
</dbReference>
<sequence length="637" mass="69409">MNLPHTLMPTCSAAPLRSQSLKICLREARCIPGHSKLAGQRLPKSRLASTAAALAPKPQPDGPSHSPRTCQTTIHHTTAFLRRVLPSRSRDGIRETESLEFWEEMLSRAQDGLSVPKSVQGAARVVVYSVDDYSGARLLVNALLEEPFGPDAAKVRVRERWKAAGDSSSLLLRYGRVSKDIDNAVSVRSSWLQQFPVPVEIQELSQNQPSSSSAATVLPSHITPLFSADIPIIVCNPLTTPLADLLADPSIPWAHSNTILIVTYSSTAPIPPSLLQRIRNSVPESLTVLFVDPARALAALEVLSADPKSASSVQRYQDGFSESRVSEVSAVISQKLSALQGTTTLNGDSVLPALRKQNALDLVADSIAACRRAVNAVELECNGVRRGVSSLQGQMEEFRAKIGVDVLGAEEKPEVKDALERARVGVRETMDRLTAWRMVWKVDDIADTVNASVSRSWCRDLENKLIFETGRLSVTQNFLSGAANSVVSSFPKTSSFHSPVLQNTLAQHRTSPTYAVSPTSLTAPIHIRRVQLTYPTSTLQQTAQRAVLGMGGSVLGGIGIAWAGWADQMGLLGMFGLGLEAETAAGLGLFSAVAGVWYSIGRWDKAKKRWWRDWDRVGEGLERDLRVGYFCFWYLEV</sequence>
<feature type="transmembrane region" description="Helical" evidence="1">
    <location>
        <begin position="585"/>
        <end position="603"/>
    </location>
</feature>
<dbReference type="EMBL" id="RWJN01000023">
    <property type="protein sequence ID" value="TCD70316.1"/>
    <property type="molecule type" value="Genomic_DNA"/>
</dbReference>
<dbReference type="STRING" id="92696.A0A4R0RR98"/>
<evidence type="ECO:0000259" key="2">
    <source>
        <dbReference type="Pfam" id="PF23868"/>
    </source>
</evidence>
<comment type="caution">
    <text evidence="3">The sequence shown here is derived from an EMBL/GenBank/DDBJ whole genome shotgun (WGS) entry which is preliminary data.</text>
</comment>
<keyword evidence="4" id="KW-1185">Reference proteome</keyword>
<dbReference type="Proteomes" id="UP000292702">
    <property type="component" value="Unassembled WGS sequence"/>
</dbReference>
<accession>A0A4R0RR98</accession>
<dbReference type="InterPro" id="IPR056196">
    <property type="entry name" value="Mmc1_C"/>
</dbReference>